<keyword evidence="3 6" id="KW-1133">Transmembrane helix</keyword>
<evidence type="ECO:0000256" key="6">
    <source>
        <dbReference type="SAM" id="Phobius"/>
    </source>
</evidence>
<evidence type="ECO:0000256" key="2">
    <source>
        <dbReference type="ARBA" id="ARBA00022692"/>
    </source>
</evidence>
<dbReference type="GO" id="GO:0005524">
    <property type="term" value="F:ATP binding"/>
    <property type="evidence" value="ECO:0007669"/>
    <property type="project" value="InterPro"/>
</dbReference>
<dbReference type="InterPro" id="IPR027417">
    <property type="entry name" value="P-loop_NTPase"/>
</dbReference>
<dbReference type="PANTHER" id="PTHR24221">
    <property type="entry name" value="ATP-BINDING CASSETTE SUB-FAMILY B"/>
    <property type="match status" value="1"/>
</dbReference>
<keyword evidence="5" id="KW-0175">Coiled coil</keyword>
<accession>A0A1Y1S7K5</accession>
<gene>
    <name evidence="7" type="ORF">ECANGB1_1079</name>
</gene>
<keyword evidence="8" id="KW-1185">Reference proteome</keyword>
<dbReference type="GO" id="GO:0016020">
    <property type="term" value="C:membrane"/>
    <property type="evidence" value="ECO:0007669"/>
    <property type="project" value="UniProtKB-SubCell"/>
</dbReference>
<dbReference type="AlphaFoldDB" id="A0A1Y1S7K5"/>
<dbReference type="GO" id="GO:0042626">
    <property type="term" value="F:ATPase-coupled transmembrane transporter activity"/>
    <property type="evidence" value="ECO:0007669"/>
    <property type="project" value="TreeGrafter"/>
</dbReference>
<reference evidence="7 8" key="1">
    <citation type="journal article" date="2017" name="Environ. Microbiol.">
        <title>Decay of the glycolytic pathway and adaptation to intranuclear parasitism within Enterocytozoonidae microsporidia.</title>
        <authorList>
            <person name="Wiredu Boakye D."/>
            <person name="Jaroenlak P."/>
            <person name="Prachumwat A."/>
            <person name="Williams T.A."/>
            <person name="Bateman K.S."/>
            <person name="Itsathitphaisarn O."/>
            <person name="Sritunyalucksana K."/>
            <person name="Paszkiewicz K.H."/>
            <person name="Moore K.A."/>
            <person name="Stentiford G.D."/>
            <person name="Williams B.A."/>
        </authorList>
    </citation>
    <scope>NUCLEOTIDE SEQUENCE [LARGE SCALE GENOMIC DNA]</scope>
    <source>
        <strain evidence="7 8">GB1</strain>
    </source>
</reference>
<proteinExistence type="predicted"/>
<dbReference type="EMBL" id="LWDP01000030">
    <property type="protein sequence ID" value="ORD94157.1"/>
    <property type="molecule type" value="Genomic_DNA"/>
</dbReference>
<protein>
    <submittedName>
        <fullName evidence="7">Uncharacterized protein</fullName>
    </submittedName>
</protein>
<feature type="transmembrane region" description="Helical" evidence="6">
    <location>
        <begin position="187"/>
        <end position="210"/>
    </location>
</feature>
<evidence type="ECO:0000313" key="8">
    <source>
        <dbReference type="Proteomes" id="UP000192639"/>
    </source>
</evidence>
<name>A0A1Y1S7K5_9MICR</name>
<feature type="transmembrane region" description="Helical" evidence="6">
    <location>
        <begin position="107"/>
        <end position="126"/>
    </location>
</feature>
<keyword evidence="2 6" id="KW-0812">Transmembrane</keyword>
<evidence type="ECO:0000256" key="3">
    <source>
        <dbReference type="ARBA" id="ARBA00022989"/>
    </source>
</evidence>
<dbReference type="InterPro" id="IPR039421">
    <property type="entry name" value="Type_1_exporter"/>
</dbReference>
<organism evidence="7 8">
    <name type="scientific">Enterospora canceri</name>
    <dbReference type="NCBI Taxonomy" id="1081671"/>
    <lineage>
        <taxon>Eukaryota</taxon>
        <taxon>Fungi</taxon>
        <taxon>Fungi incertae sedis</taxon>
        <taxon>Microsporidia</taxon>
        <taxon>Enterocytozoonidae</taxon>
        <taxon>Enterospora</taxon>
    </lineage>
</organism>
<sequence length="442" mass="50614">MVKMNCIENNMFTEYIQLSVLQEVVYTVGRIIGEYCVLRISVTEKKELMKKIVKQDKVEGSEEPLKLLKRISNSTLATRNFHTNVYLNLMRYGLEMVLICSRIPLKYAMLVLGPYIVFYGLVNLSTNSTRMKYKEKIDELDCRLNGQAASAMNHIETYQQYNTNRVVIQDARKIKAEMREYEKKKKIIKAVCKLSFGLGELLIILFFLFIECGSSGTRNGLFELSMFLYRITSACKQLHKALQEILESVLTYRQNGFMEEYTGLTREREEEEGFAEFVVGEKVIRVKSGEKVGVILKELSDLDLDSIKTRGKNVTILRRSVPLFTGSLMYNLRLGCGCSEYEIASSADKYNMRSLFDRSMDNFSTRINGHNPRLSSAEITKIGIIRALLKKGSLLLCGLDLSSLSEIDRVFYLAELVNSHKTAIICIQNKDDSKYFNRIVVV</sequence>
<evidence type="ECO:0000256" key="5">
    <source>
        <dbReference type="SAM" id="Coils"/>
    </source>
</evidence>
<comment type="subcellular location">
    <subcellularLocation>
        <location evidence="1">Membrane</location>
        <topology evidence="1">Multi-pass membrane protein</topology>
    </subcellularLocation>
</comment>
<dbReference type="Gene3D" id="1.20.1560.10">
    <property type="entry name" value="ABC transporter type 1, transmembrane domain"/>
    <property type="match status" value="1"/>
</dbReference>
<evidence type="ECO:0000256" key="1">
    <source>
        <dbReference type="ARBA" id="ARBA00004141"/>
    </source>
</evidence>
<feature type="coiled-coil region" evidence="5">
    <location>
        <begin position="164"/>
        <end position="191"/>
    </location>
</feature>
<dbReference type="InterPro" id="IPR036640">
    <property type="entry name" value="ABC1_TM_sf"/>
</dbReference>
<comment type="caution">
    <text evidence="7">The sequence shown here is derived from an EMBL/GenBank/DDBJ whole genome shotgun (WGS) entry which is preliminary data.</text>
</comment>
<dbReference type="SUPFAM" id="SSF52540">
    <property type="entry name" value="P-loop containing nucleoside triphosphate hydrolases"/>
    <property type="match status" value="1"/>
</dbReference>
<evidence type="ECO:0000313" key="7">
    <source>
        <dbReference type="EMBL" id="ORD94157.1"/>
    </source>
</evidence>
<evidence type="ECO:0000256" key="4">
    <source>
        <dbReference type="ARBA" id="ARBA00023136"/>
    </source>
</evidence>
<dbReference type="VEuPathDB" id="MicrosporidiaDB:ECANGB1_1079"/>
<dbReference type="PANTHER" id="PTHR24221:SF503">
    <property type="entry name" value="MITOCHONDRIAL POTASSIUM CHANNEL ATP-BINDING SUBUNIT"/>
    <property type="match status" value="1"/>
</dbReference>
<dbReference type="Gene3D" id="3.40.50.300">
    <property type="entry name" value="P-loop containing nucleotide triphosphate hydrolases"/>
    <property type="match status" value="1"/>
</dbReference>
<keyword evidence="4 6" id="KW-0472">Membrane</keyword>
<dbReference type="Proteomes" id="UP000192639">
    <property type="component" value="Unassembled WGS sequence"/>
</dbReference>
<dbReference type="SUPFAM" id="SSF90123">
    <property type="entry name" value="ABC transporter transmembrane region"/>
    <property type="match status" value="1"/>
</dbReference>